<dbReference type="InterPro" id="IPR011043">
    <property type="entry name" value="Gal_Oxase/kelch_b-propeller"/>
</dbReference>
<keyword evidence="1" id="KW-0880">Kelch repeat</keyword>
<dbReference type="PANTHER" id="PTHR24412">
    <property type="entry name" value="KELCH PROTEIN"/>
    <property type="match status" value="1"/>
</dbReference>
<dbReference type="Gene3D" id="2.120.10.80">
    <property type="entry name" value="Kelch-type beta propeller"/>
    <property type="match status" value="2"/>
</dbReference>
<comment type="caution">
    <text evidence="3">The sequence shown here is derived from an EMBL/GenBank/DDBJ whole genome shotgun (WGS) entry which is preliminary data.</text>
</comment>
<keyword evidence="2" id="KW-0677">Repeat</keyword>
<dbReference type="AlphaFoldDB" id="A0A327NVR0"/>
<proteinExistence type="predicted"/>
<name>A0A327NVR0_9BACT</name>
<sequence>MSLSLALLFLLQHCSQRNITVGPLTGDWVSRAELEGPARSGAVSFTIDNVAYFGTGLDVSNNALADFWKYDPSQNAWTQVAYFPGKARSEAVAFATREKKGYLGTGIDAQGNLLRDFYEYDPTTNAWKRIADFSGSARRSATAFSLYDLGFVALGFDGSERADLWRYNPSGNQWTERQYLGGPARVGAAVFVINNLAYVGAGSSQSVGLNDFWMYDPDTNIWTPRSNIPDATHLNTYSVGFAINNIGYFVAGSTGKGVVAYSPVNDSWTELPPFEGSARTKAVGFSIGQKGYVTTGSNGTARFDDLWEFEPGY</sequence>
<dbReference type="OrthoDB" id="103335at2"/>
<dbReference type="EMBL" id="QLII01000001">
    <property type="protein sequence ID" value="RAI78693.1"/>
    <property type="molecule type" value="Genomic_DNA"/>
</dbReference>
<dbReference type="SUPFAM" id="SSF117281">
    <property type="entry name" value="Kelch motif"/>
    <property type="match status" value="1"/>
</dbReference>
<evidence type="ECO:0000313" key="3">
    <source>
        <dbReference type="EMBL" id="RAI78693.1"/>
    </source>
</evidence>
<reference evidence="3 4" key="1">
    <citation type="submission" date="2018-06" db="EMBL/GenBank/DDBJ databases">
        <title>Spirosoma sp. HMF3257 Genome sequencing and assembly.</title>
        <authorList>
            <person name="Kang H."/>
            <person name="Cha I."/>
            <person name="Kim H."/>
            <person name="Kang J."/>
            <person name="Joh K."/>
        </authorList>
    </citation>
    <scope>NUCLEOTIDE SEQUENCE [LARGE SCALE GENOMIC DNA]</scope>
    <source>
        <strain evidence="3 4">HMF3257</strain>
    </source>
</reference>
<dbReference type="PANTHER" id="PTHR24412:SF441">
    <property type="entry name" value="KELCH-LIKE PROTEIN 28"/>
    <property type="match status" value="1"/>
</dbReference>
<keyword evidence="4" id="KW-1185">Reference proteome</keyword>
<dbReference type="InterPro" id="IPR006652">
    <property type="entry name" value="Kelch_1"/>
</dbReference>
<evidence type="ECO:0000256" key="1">
    <source>
        <dbReference type="ARBA" id="ARBA00022441"/>
    </source>
</evidence>
<gene>
    <name evidence="3" type="ORF">HMF3257_32265</name>
</gene>
<evidence type="ECO:0000313" key="4">
    <source>
        <dbReference type="Proteomes" id="UP000249016"/>
    </source>
</evidence>
<protein>
    <submittedName>
        <fullName evidence="3">Galactose oxidase</fullName>
    </submittedName>
</protein>
<organism evidence="3 4">
    <name type="scientific">Spirosoma telluris</name>
    <dbReference type="NCBI Taxonomy" id="2183553"/>
    <lineage>
        <taxon>Bacteria</taxon>
        <taxon>Pseudomonadati</taxon>
        <taxon>Bacteroidota</taxon>
        <taxon>Cytophagia</taxon>
        <taxon>Cytophagales</taxon>
        <taxon>Cytophagaceae</taxon>
        <taxon>Spirosoma</taxon>
    </lineage>
</organism>
<evidence type="ECO:0000256" key="2">
    <source>
        <dbReference type="ARBA" id="ARBA00022737"/>
    </source>
</evidence>
<dbReference type="SUPFAM" id="SSF50965">
    <property type="entry name" value="Galactose oxidase, central domain"/>
    <property type="match status" value="1"/>
</dbReference>
<dbReference type="InterPro" id="IPR015915">
    <property type="entry name" value="Kelch-typ_b-propeller"/>
</dbReference>
<dbReference type="Proteomes" id="UP000249016">
    <property type="component" value="Unassembled WGS sequence"/>
</dbReference>
<accession>A0A327NVR0</accession>
<dbReference type="Pfam" id="PF01344">
    <property type="entry name" value="Kelch_1"/>
    <property type="match status" value="1"/>
</dbReference>